<evidence type="ECO:0000256" key="2">
    <source>
        <dbReference type="PIRSR" id="PIRSR613078-2"/>
    </source>
</evidence>
<feature type="active site" description="Tele-phosphohistidine intermediate" evidence="1">
    <location>
        <position position="9"/>
    </location>
</feature>
<dbReference type="Gene3D" id="3.40.50.1240">
    <property type="entry name" value="Phosphoglycerate mutase-like"/>
    <property type="match status" value="1"/>
</dbReference>
<dbReference type="InterPro" id="IPR029033">
    <property type="entry name" value="His_PPase_superfam"/>
</dbReference>
<reference evidence="3" key="1">
    <citation type="submission" date="2021-01" db="EMBL/GenBank/DDBJ databases">
        <title>Whole genome shotgun sequence of Planosporangium flavigriseum NBRC 105377.</title>
        <authorList>
            <person name="Komaki H."/>
            <person name="Tamura T."/>
        </authorList>
    </citation>
    <scope>NUCLEOTIDE SEQUENCE</scope>
    <source>
        <strain evidence="3">NBRC 105377</strain>
    </source>
</reference>
<dbReference type="SMART" id="SM00855">
    <property type="entry name" value="PGAM"/>
    <property type="match status" value="1"/>
</dbReference>
<feature type="binding site" evidence="2">
    <location>
        <begin position="8"/>
        <end position="15"/>
    </location>
    <ligand>
        <name>substrate</name>
    </ligand>
</feature>
<dbReference type="CDD" id="cd07067">
    <property type="entry name" value="HP_PGM_like"/>
    <property type="match status" value="1"/>
</dbReference>
<feature type="active site" description="Proton donor/acceptor" evidence="1">
    <location>
        <position position="82"/>
    </location>
</feature>
<dbReference type="GO" id="GO:0016791">
    <property type="term" value="F:phosphatase activity"/>
    <property type="evidence" value="ECO:0007669"/>
    <property type="project" value="TreeGrafter"/>
</dbReference>
<proteinExistence type="predicted"/>
<dbReference type="RefSeq" id="WP_168078612.1">
    <property type="nucleotide sequence ID" value="NZ_BAAAQJ010000004.1"/>
</dbReference>
<dbReference type="PROSITE" id="PS00175">
    <property type="entry name" value="PG_MUTASE"/>
    <property type="match status" value="1"/>
</dbReference>
<gene>
    <name evidence="3" type="primary">gpm_3</name>
    <name evidence="3" type="ORF">Pfl04_47700</name>
</gene>
<dbReference type="GO" id="GO:0005737">
    <property type="term" value="C:cytoplasm"/>
    <property type="evidence" value="ECO:0007669"/>
    <property type="project" value="TreeGrafter"/>
</dbReference>
<sequence length="198" mass="21685">MTRLLLWRHGQTTWNAADRVQGQTDVDLSEAGRTQAETAAARLAELRPDLIVSSDLHRAADTAAALAARTGLSVTYDARLRERHYGEWQGLTNSEINARWPQQSERWRAGLSVAEFGVEDLDEVGKRMAAALQDAAAAHPGSTIVVASHGGAIRQGVIALLGWPDSVVRSLGVVSNCHWVELRMDPRRGWQLRAYNVG</sequence>
<dbReference type="InterPro" id="IPR050275">
    <property type="entry name" value="PGM_Phosphatase"/>
</dbReference>
<evidence type="ECO:0000256" key="1">
    <source>
        <dbReference type="PIRSR" id="PIRSR613078-1"/>
    </source>
</evidence>
<evidence type="ECO:0000313" key="3">
    <source>
        <dbReference type="EMBL" id="GIG76366.1"/>
    </source>
</evidence>
<dbReference type="PANTHER" id="PTHR48100">
    <property type="entry name" value="BROAD-SPECIFICITY PHOSPHATASE YOR283W-RELATED"/>
    <property type="match status" value="1"/>
</dbReference>
<keyword evidence="4" id="KW-1185">Reference proteome</keyword>
<name>A0A8J3PN94_9ACTN</name>
<dbReference type="EMBL" id="BONU01000052">
    <property type="protein sequence ID" value="GIG76366.1"/>
    <property type="molecule type" value="Genomic_DNA"/>
</dbReference>
<evidence type="ECO:0000313" key="4">
    <source>
        <dbReference type="Proteomes" id="UP000653674"/>
    </source>
</evidence>
<protein>
    <submittedName>
        <fullName evidence="3">Phosphoglycerate mutase</fullName>
    </submittedName>
</protein>
<feature type="binding site" evidence="2">
    <location>
        <begin position="82"/>
        <end position="85"/>
    </location>
    <ligand>
        <name>substrate</name>
    </ligand>
</feature>
<dbReference type="Proteomes" id="UP000653674">
    <property type="component" value="Unassembled WGS sequence"/>
</dbReference>
<accession>A0A8J3PN94</accession>
<feature type="binding site" evidence="2">
    <location>
        <position position="58"/>
    </location>
    <ligand>
        <name>substrate</name>
    </ligand>
</feature>
<dbReference type="PANTHER" id="PTHR48100:SF62">
    <property type="entry name" value="GLUCOSYL-3-PHOSPHOGLYCERATE PHOSPHATASE"/>
    <property type="match status" value="1"/>
</dbReference>
<dbReference type="Pfam" id="PF00300">
    <property type="entry name" value="His_Phos_1"/>
    <property type="match status" value="1"/>
</dbReference>
<organism evidence="3 4">
    <name type="scientific">Planosporangium flavigriseum</name>
    <dbReference type="NCBI Taxonomy" id="373681"/>
    <lineage>
        <taxon>Bacteria</taxon>
        <taxon>Bacillati</taxon>
        <taxon>Actinomycetota</taxon>
        <taxon>Actinomycetes</taxon>
        <taxon>Micromonosporales</taxon>
        <taxon>Micromonosporaceae</taxon>
        <taxon>Planosporangium</taxon>
    </lineage>
</organism>
<comment type="caution">
    <text evidence="3">The sequence shown here is derived from an EMBL/GenBank/DDBJ whole genome shotgun (WGS) entry which is preliminary data.</text>
</comment>
<dbReference type="SUPFAM" id="SSF53254">
    <property type="entry name" value="Phosphoglycerate mutase-like"/>
    <property type="match status" value="1"/>
</dbReference>
<dbReference type="InterPro" id="IPR013078">
    <property type="entry name" value="His_Pase_superF_clade-1"/>
</dbReference>
<dbReference type="InterPro" id="IPR001345">
    <property type="entry name" value="PG/BPGM_mutase_AS"/>
</dbReference>
<dbReference type="AlphaFoldDB" id="A0A8J3PN94"/>